<protein>
    <submittedName>
        <fullName evidence="1">Uncharacterized protein</fullName>
    </submittedName>
</protein>
<reference evidence="1" key="1">
    <citation type="submission" date="2022-03" db="EMBL/GenBank/DDBJ databases">
        <authorList>
            <person name="Sayadi A."/>
        </authorList>
    </citation>
    <scope>NUCLEOTIDE SEQUENCE</scope>
</reference>
<evidence type="ECO:0000313" key="2">
    <source>
        <dbReference type="Proteomes" id="UP001152888"/>
    </source>
</evidence>
<comment type="caution">
    <text evidence="1">The sequence shown here is derived from an EMBL/GenBank/DDBJ whole genome shotgun (WGS) entry which is preliminary data.</text>
</comment>
<evidence type="ECO:0000313" key="1">
    <source>
        <dbReference type="EMBL" id="CAH1986739.1"/>
    </source>
</evidence>
<accession>A0A9P0KY65</accession>
<dbReference type="EMBL" id="CAKOFQ010007005">
    <property type="protein sequence ID" value="CAH1986739.1"/>
    <property type="molecule type" value="Genomic_DNA"/>
</dbReference>
<dbReference type="Proteomes" id="UP001152888">
    <property type="component" value="Unassembled WGS sequence"/>
</dbReference>
<keyword evidence="2" id="KW-1185">Reference proteome</keyword>
<name>A0A9P0KY65_ACAOB</name>
<organism evidence="1 2">
    <name type="scientific">Acanthoscelides obtectus</name>
    <name type="common">Bean weevil</name>
    <name type="synonym">Bruchus obtectus</name>
    <dbReference type="NCBI Taxonomy" id="200917"/>
    <lineage>
        <taxon>Eukaryota</taxon>
        <taxon>Metazoa</taxon>
        <taxon>Ecdysozoa</taxon>
        <taxon>Arthropoda</taxon>
        <taxon>Hexapoda</taxon>
        <taxon>Insecta</taxon>
        <taxon>Pterygota</taxon>
        <taxon>Neoptera</taxon>
        <taxon>Endopterygota</taxon>
        <taxon>Coleoptera</taxon>
        <taxon>Polyphaga</taxon>
        <taxon>Cucujiformia</taxon>
        <taxon>Chrysomeloidea</taxon>
        <taxon>Chrysomelidae</taxon>
        <taxon>Bruchinae</taxon>
        <taxon>Bruchini</taxon>
        <taxon>Acanthoscelides</taxon>
    </lineage>
</organism>
<proteinExistence type="predicted"/>
<gene>
    <name evidence="1" type="ORF">ACAOBT_LOCUS17415</name>
</gene>
<dbReference type="AlphaFoldDB" id="A0A9P0KY65"/>
<sequence>MLDPLLFSKHLFPLGNILTQIHSIAKADILKKMRLYKRSI</sequence>